<dbReference type="PROSITE" id="PS00862">
    <property type="entry name" value="OX2_COVAL_FAD"/>
    <property type="match status" value="1"/>
</dbReference>
<evidence type="ECO:0000256" key="2">
    <source>
        <dbReference type="ARBA" id="ARBA00022630"/>
    </source>
</evidence>
<accession>A0A364KQS9</accession>
<sequence length="486" mass="53403">MTISSITDDVASELRRQFPGQVFDESDSSYKSLQDSYWSGNQKALKPRCFFQPHSAQDLARAVALCARSRCPFGVKSGGHGHFAGQSCLDGGVQLDLAKLNTISIDRSKGTVLVGAGSTWGSVYTKLQKEGLIAVGGRAFDVGVGGFLVGGGLSFYAARRGWAINHVRSFEVVLSNGSVVTASQESEPILFKALRGGGSNFGIITAFELETYPYRGMWGGRRFIESVHAKQAIDAYAGFVQKLEANPKGHTIIIFTYDEGPLQLLQYLVHTEPVEDLPVFDDLRKVPATESSLGMTDYSTLASNIANLQDFNGDRAAIATLTFRLDKELLEFAFNVFVQEAAPVSPHIRGTMEFHAIPRTLSPAGNVFGLDDIKEPLISFLLIFSTKLERYNAEVIAIQKRIIGRVKDEALKRNRYHPFLFANYAGEWQDVIGSYGDANVKFLSEVAKVYDPEKVFQSLHLGSFKLSHAIQNTKLEEDSPLHASLL</sequence>
<keyword evidence="3" id="KW-0274">FAD</keyword>
<evidence type="ECO:0000259" key="5">
    <source>
        <dbReference type="PROSITE" id="PS51387"/>
    </source>
</evidence>
<organism evidence="6 7">
    <name type="scientific">Talaromyces amestolkiae</name>
    <dbReference type="NCBI Taxonomy" id="1196081"/>
    <lineage>
        <taxon>Eukaryota</taxon>
        <taxon>Fungi</taxon>
        <taxon>Dikarya</taxon>
        <taxon>Ascomycota</taxon>
        <taxon>Pezizomycotina</taxon>
        <taxon>Eurotiomycetes</taxon>
        <taxon>Eurotiomycetidae</taxon>
        <taxon>Eurotiales</taxon>
        <taxon>Trichocomaceae</taxon>
        <taxon>Talaromyces</taxon>
        <taxon>Talaromyces sect. Talaromyces</taxon>
    </lineage>
</organism>
<keyword evidence="2" id="KW-0285">Flavoprotein</keyword>
<dbReference type="PANTHER" id="PTHR42973">
    <property type="entry name" value="BINDING OXIDOREDUCTASE, PUTATIVE (AFU_ORTHOLOGUE AFUA_1G17690)-RELATED"/>
    <property type="match status" value="1"/>
</dbReference>
<dbReference type="InterPro" id="IPR016169">
    <property type="entry name" value="FAD-bd_PCMH_sub2"/>
</dbReference>
<gene>
    <name evidence="6" type="ORF">BHQ10_001919</name>
</gene>
<dbReference type="InterPro" id="IPR050416">
    <property type="entry name" value="FAD-linked_Oxidoreductase"/>
</dbReference>
<dbReference type="InterPro" id="IPR036318">
    <property type="entry name" value="FAD-bd_PCMH-like_sf"/>
</dbReference>
<protein>
    <recommendedName>
        <fullName evidence="5">FAD-binding PCMH-type domain-containing protein</fullName>
    </recommendedName>
</protein>
<dbReference type="GO" id="GO:0071949">
    <property type="term" value="F:FAD binding"/>
    <property type="evidence" value="ECO:0007669"/>
    <property type="project" value="InterPro"/>
</dbReference>
<keyword evidence="7" id="KW-1185">Reference proteome</keyword>
<comment type="similarity">
    <text evidence="1">Belongs to the oxygen-dependent FAD-linked oxidoreductase family.</text>
</comment>
<name>A0A364KQS9_TALAM</name>
<evidence type="ECO:0000256" key="3">
    <source>
        <dbReference type="ARBA" id="ARBA00022827"/>
    </source>
</evidence>
<dbReference type="Gene3D" id="3.30.465.10">
    <property type="match status" value="1"/>
</dbReference>
<dbReference type="SUPFAM" id="SSF56176">
    <property type="entry name" value="FAD-binding/transporter-associated domain-like"/>
    <property type="match status" value="1"/>
</dbReference>
<dbReference type="OrthoDB" id="2151789at2759"/>
<keyword evidence="4" id="KW-0560">Oxidoreductase</keyword>
<evidence type="ECO:0000313" key="6">
    <source>
        <dbReference type="EMBL" id="RAO65907.1"/>
    </source>
</evidence>
<comment type="caution">
    <text evidence="6">The sequence shown here is derived from an EMBL/GenBank/DDBJ whole genome shotgun (WGS) entry which is preliminary data.</text>
</comment>
<evidence type="ECO:0000256" key="1">
    <source>
        <dbReference type="ARBA" id="ARBA00005466"/>
    </source>
</evidence>
<dbReference type="InterPro" id="IPR006094">
    <property type="entry name" value="Oxid_FAD_bind_N"/>
</dbReference>
<dbReference type="GO" id="GO:0016491">
    <property type="term" value="F:oxidoreductase activity"/>
    <property type="evidence" value="ECO:0007669"/>
    <property type="project" value="UniProtKB-KW"/>
</dbReference>
<dbReference type="STRING" id="1196081.A0A364KQS9"/>
<evidence type="ECO:0000256" key="4">
    <source>
        <dbReference type="ARBA" id="ARBA00023002"/>
    </source>
</evidence>
<dbReference type="EMBL" id="MIKG01000002">
    <property type="protein sequence ID" value="RAO65907.1"/>
    <property type="molecule type" value="Genomic_DNA"/>
</dbReference>
<proteinExistence type="inferred from homology"/>
<dbReference type="GeneID" id="63791136"/>
<evidence type="ECO:0000313" key="7">
    <source>
        <dbReference type="Proteomes" id="UP000249363"/>
    </source>
</evidence>
<feature type="domain" description="FAD-binding PCMH-type" evidence="5">
    <location>
        <begin position="43"/>
        <end position="214"/>
    </location>
</feature>
<dbReference type="InterPro" id="IPR016166">
    <property type="entry name" value="FAD-bd_PCMH"/>
</dbReference>
<dbReference type="Proteomes" id="UP000249363">
    <property type="component" value="Unassembled WGS sequence"/>
</dbReference>
<dbReference type="Pfam" id="PF01565">
    <property type="entry name" value="FAD_binding_4"/>
    <property type="match status" value="1"/>
</dbReference>
<dbReference type="RefSeq" id="XP_040730424.1">
    <property type="nucleotide sequence ID" value="XM_040874007.1"/>
</dbReference>
<dbReference type="InterPro" id="IPR006093">
    <property type="entry name" value="Oxy_OxRdtase_FAD_BS"/>
</dbReference>
<reference evidence="6 7" key="1">
    <citation type="journal article" date="2017" name="Biotechnol. Biofuels">
        <title>Differential beta-glucosidase expression as a function of carbon source availability in Talaromyces amestolkiae: a genomic and proteomic approach.</title>
        <authorList>
            <person name="de Eugenio L.I."/>
            <person name="Mendez-Liter J.A."/>
            <person name="Nieto-Dominguez M."/>
            <person name="Alonso L."/>
            <person name="Gil-Munoz J."/>
            <person name="Barriuso J."/>
            <person name="Prieto A."/>
            <person name="Martinez M.J."/>
        </authorList>
    </citation>
    <scope>NUCLEOTIDE SEQUENCE [LARGE SCALE GENOMIC DNA]</scope>
    <source>
        <strain evidence="6 7">CIB</strain>
    </source>
</reference>
<dbReference type="AlphaFoldDB" id="A0A364KQS9"/>
<dbReference type="PROSITE" id="PS51387">
    <property type="entry name" value="FAD_PCMH"/>
    <property type="match status" value="1"/>
</dbReference>
<dbReference type="PANTHER" id="PTHR42973:SF13">
    <property type="entry name" value="FAD-BINDING PCMH-TYPE DOMAIN-CONTAINING PROTEIN"/>
    <property type="match status" value="1"/>
</dbReference>